<dbReference type="EMBL" id="JAOVZO020000015">
    <property type="protein sequence ID" value="MDC8013006.1"/>
    <property type="molecule type" value="Genomic_DNA"/>
</dbReference>
<evidence type="ECO:0000313" key="3">
    <source>
        <dbReference type="EMBL" id="MDC8013006.1"/>
    </source>
</evidence>
<reference evidence="3" key="1">
    <citation type="submission" date="2023-02" db="EMBL/GenBank/DDBJ databases">
        <title>Tahibacter soli sp. nov. isolated from soil.</title>
        <authorList>
            <person name="Baek J.H."/>
            <person name="Lee J.K."/>
            <person name="Choi D.G."/>
            <person name="Jeon C.O."/>
        </authorList>
    </citation>
    <scope>NUCLEOTIDE SEQUENCE</scope>
    <source>
        <strain evidence="3">BL</strain>
    </source>
</reference>
<dbReference type="RefSeq" id="WP_263544695.1">
    <property type="nucleotide sequence ID" value="NZ_JAOVZO020000015.1"/>
</dbReference>
<feature type="compositionally biased region" description="Basic and acidic residues" evidence="1">
    <location>
        <begin position="213"/>
        <end position="234"/>
    </location>
</feature>
<keyword evidence="4" id="KW-1185">Reference proteome</keyword>
<name>A0A9X3YL50_9GAMM</name>
<feature type="chain" id="PRO_5040906641" description="CBM-cenC domain-containing protein" evidence="2">
    <location>
        <begin position="19"/>
        <end position="243"/>
    </location>
</feature>
<dbReference type="AlphaFoldDB" id="A0A9X3YL50"/>
<sequence>MKIAAAILLALLPPFAAAQSINLVNPGFEQKPAAGETIPGWRGHQHAGEPSYEFALDSEVVAKGKASFRMKRLLEQDYGALDQIVPASTLVGKEVEFSALVRTRDVGKRGFVLCVNVIDRTGGVREQFRSKPRTTGTNDEWTRLSVRAKVSSGTRDIEVGFLLIDGGTIWADEATLKVVEPGAPDEEGAKTKVPEKTETDGKPPAPEAAPGDAGKKAEKKPDRKADRKAKEAAKDAAAAEAKK</sequence>
<dbReference type="Gene3D" id="2.60.120.260">
    <property type="entry name" value="Galactose-binding domain-like"/>
    <property type="match status" value="1"/>
</dbReference>
<protein>
    <recommendedName>
        <fullName evidence="5">CBM-cenC domain-containing protein</fullName>
    </recommendedName>
</protein>
<accession>A0A9X3YL50</accession>
<feature type="signal peptide" evidence="2">
    <location>
        <begin position="1"/>
        <end position="18"/>
    </location>
</feature>
<organism evidence="3 4">
    <name type="scientific">Tahibacter soli</name>
    <dbReference type="NCBI Taxonomy" id="2983605"/>
    <lineage>
        <taxon>Bacteria</taxon>
        <taxon>Pseudomonadati</taxon>
        <taxon>Pseudomonadota</taxon>
        <taxon>Gammaproteobacteria</taxon>
        <taxon>Lysobacterales</taxon>
        <taxon>Rhodanobacteraceae</taxon>
        <taxon>Tahibacter</taxon>
    </lineage>
</organism>
<evidence type="ECO:0000256" key="2">
    <source>
        <dbReference type="SAM" id="SignalP"/>
    </source>
</evidence>
<keyword evidence="2" id="KW-0732">Signal</keyword>
<proteinExistence type="predicted"/>
<feature type="compositionally biased region" description="Basic and acidic residues" evidence="1">
    <location>
        <begin position="187"/>
        <end position="201"/>
    </location>
</feature>
<comment type="caution">
    <text evidence="3">The sequence shown here is derived from an EMBL/GenBank/DDBJ whole genome shotgun (WGS) entry which is preliminary data.</text>
</comment>
<evidence type="ECO:0008006" key="5">
    <source>
        <dbReference type="Google" id="ProtNLM"/>
    </source>
</evidence>
<gene>
    <name evidence="3" type="ORF">OD750_010665</name>
</gene>
<evidence type="ECO:0000313" key="4">
    <source>
        <dbReference type="Proteomes" id="UP001139971"/>
    </source>
</evidence>
<dbReference type="Proteomes" id="UP001139971">
    <property type="component" value="Unassembled WGS sequence"/>
</dbReference>
<evidence type="ECO:0000256" key="1">
    <source>
        <dbReference type="SAM" id="MobiDB-lite"/>
    </source>
</evidence>
<feature type="region of interest" description="Disordered" evidence="1">
    <location>
        <begin position="180"/>
        <end position="243"/>
    </location>
</feature>